<organism evidence="6 7">
    <name type="scientific">Sphingomonas xinjiangensis</name>
    <dbReference type="NCBI Taxonomy" id="643568"/>
    <lineage>
        <taxon>Bacteria</taxon>
        <taxon>Pseudomonadati</taxon>
        <taxon>Pseudomonadota</taxon>
        <taxon>Alphaproteobacteria</taxon>
        <taxon>Sphingomonadales</taxon>
        <taxon>Sphingomonadaceae</taxon>
        <taxon>Sphingomonas</taxon>
    </lineage>
</organism>
<keyword evidence="1" id="KW-0678">Repressor</keyword>
<dbReference type="InterPro" id="IPR036388">
    <property type="entry name" value="WH-like_DNA-bd_sf"/>
</dbReference>
<dbReference type="PROSITE" id="PS00894">
    <property type="entry name" value="HTH_DEOR_1"/>
    <property type="match status" value="1"/>
</dbReference>
<dbReference type="InterPro" id="IPR036390">
    <property type="entry name" value="WH_DNA-bd_sf"/>
</dbReference>
<dbReference type="Pfam" id="PF00455">
    <property type="entry name" value="DeoRC"/>
    <property type="match status" value="1"/>
</dbReference>
<dbReference type="Gene3D" id="3.40.50.1360">
    <property type="match status" value="1"/>
</dbReference>
<comment type="caution">
    <text evidence="6">The sequence shown here is derived from an EMBL/GenBank/DDBJ whole genome shotgun (WGS) entry which is preliminary data.</text>
</comment>
<dbReference type="Gene3D" id="1.10.10.10">
    <property type="entry name" value="Winged helix-like DNA-binding domain superfamily/Winged helix DNA-binding domain"/>
    <property type="match status" value="1"/>
</dbReference>
<dbReference type="PANTHER" id="PTHR30363:SF4">
    <property type="entry name" value="GLYCEROL-3-PHOSPHATE REGULON REPRESSOR"/>
    <property type="match status" value="1"/>
</dbReference>
<accession>A0A840YT34</accession>
<dbReference type="InterPro" id="IPR050313">
    <property type="entry name" value="Carb_Metab_HTH_regulators"/>
</dbReference>
<dbReference type="SMART" id="SM01134">
    <property type="entry name" value="DeoRC"/>
    <property type="match status" value="1"/>
</dbReference>
<protein>
    <submittedName>
        <fullName evidence="6">DeoR family glycerol-3-phosphate regulon repressor</fullName>
    </submittedName>
</protein>
<dbReference type="SUPFAM" id="SSF100950">
    <property type="entry name" value="NagB/RpiA/CoA transferase-like"/>
    <property type="match status" value="1"/>
</dbReference>
<gene>
    <name evidence="6" type="ORF">FHT02_004091</name>
</gene>
<dbReference type="PANTHER" id="PTHR30363">
    <property type="entry name" value="HTH-TYPE TRANSCRIPTIONAL REGULATOR SRLR-RELATED"/>
    <property type="match status" value="1"/>
</dbReference>
<dbReference type="RefSeq" id="WP_184091656.1">
    <property type="nucleotide sequence ID" value="NZ_JACIJF010000027.1"/>
</dbReference>
<evidence type="ECO:0000256" key="3">
    <source>
        <dbReference type="ARBA" id="ARBA00023125"/>
    </source>
</evidence>
<dbReference type="GO" id="GO:0003700">
    <property type="term" value="F:DNA-binding transcription factor activity"/>
    <property type="evidence" value="ECO:0007669"/>
    <property type="project" value="InterPro"/>
</dbReference>
<keyword evidence="3" id="KW-0238">DNA-binding</keyword>
<evidence type="ECO:0000259" key="5">
    <source>
        <dbReference type="PROSITE" id="PS51000"/>
    </source>
</evidence>
<evidence type="ECO:0000313" key="6">
    <source>
        <dbReference type="EMBL" id="MBB5712830.1"/>
    </source>
</evidence>
<dbReference type="SMART" id="SM00420">
    <property type="entry name" value="HTH_DEOR"/>
    <property type="match status" value="1"/>
</dbReference>
<dbReference type="AlphaFoldDB" id="A0A840YT34"/>
<dbReference type="InterPro" id="IPR001034">
    <property type="entry name" value="DeoR_HTH"/>
</dbReference>
<dbReference type="InterPro" id="IPR014036">
    <property type="entry name" value="DeoR-like_C"/>
</dbReference>
<name>A0A840YT34_9SPHN</name>
<keyword evidence="4" id="KW-0804">Transcription</keyword>
<dbReference type="InterPro" id="IPR037171">
    <property type="entry name" value="NagB/RpiA_transferase-like"/>
</dbReference>
<evidence type="ECO:0000256" key="1">
    <source>
        <dbReference type="ARBA" id="ARBA00022491"/>
    </source>
</evidence>
<evidence type="ECO:0000256" key="4">
    <source>
        <dbReference type="ARBA" id="ARBA00023163"/>
    </source>
</evidence>
<dbReference type="InterPro" id="IPR018356">
    <property type="entry name" value="Tscrpt_reg_HTH_DeoR_CS"/>
</dbReference>
<dbReference type="Proteomes" id="UP000527143">
    <property type="component" value="Unassembled WGS sequence"/>
</dbReference>
<dbReference type="Pfam" id="PF08220">
    <property type="entry name" value="HTH_DeoR"/>
    <property type="match status" value="1"/>
</dbReference>
<evidence type="ECO:0000313" key="7">
    <source>
        <dbReference type="Proteomes" id="UP000527143"/>
    </source>
</evidence>
<sequence>MTQSERMTQLLDLLKKQGSWSIADLAAHFAVSEETVRRDVRQLEGDGRALKVHGGVRLPDTQLEGPYRLRMREQAEAKQAIARAAAGLISDGMTVLLDSGSTSFYVARALAPLRRLTIITNNLAIANEMVGRADHRVFFAGGEVNNDYRATFDAGAIAYTRSFVPDVAILSMGAIEAARAFLDFEPAEAAYKRAVLDRMRRVVVVADAVKFGRPASVHVADFAEVHDLMTDAAPPADIAAAAQRGGTRVHVVSKGRDDG</sequence>
<dbReference type="SUPFAM" id="SSF46785">
    <property type="entry name" value="Winged helix' DNA-binding domain"/>
    <property type="match status" value="1"/>
</dbReference>
<reference evidence="6 7" key="1">
    <citation type="submission" date="2020-08" db="EMBL/GenBank/DDBJ databases">
        <title>Genomic Encyclopedia of Type Strains, Phase IV (KMG-IV): sequencing the most valuable type-strain genomes for metagenomic binning, comparative biology and taxonomic classification.</title>
        <authorList>
            <person name="Goeker M."/>
        </authorList>
    </citation>
    <scope>NUCLEOTIDE SEQUENCE [LARGE SCALE GENOMIC DNA]</scope>
    <source>
        <strain evidence="6 7">DSM 26736</strain>
    </source>
</reference>
<evidence type="ECO:0000256" key="2">
    <source>
        <dbReference type="ARBA" id="ARBA00023015"/>
    </source>
</evidence>
<dbReference type="EMBL" id="JACIJF010000027">
    <property type="protein sequence ID" value="MBB5712830.1"/>
    <property type="molecule type" value="Genomic_DNA"/>
</dbReference>
<dbReference type="PROSITE" id="PS51000">
    <property type="entry name" value="HTH_DEOR_2"/>
    <property type="match status" value="1"/>
</dbReference>
<feature type="domain" description="HTH deoR-type" evidence="5">
    <location>
        <begin position="3"/>
        <end position="58"/>
    </location>
</feature>
<dbReference type="GO" id="GO:0003677">
    <property type="term" value="F:DNA binding"/>
    <property type="evidence" value="ECO:0007669"/>
    <property type="project" value="UniProtKB-KW"/>
</dbReference>
<dbReference type="PRINTS" id="PR00037">
    <property type="entry name" value="HTHLACR"/>
</dbReference>
<proteinExistence type="predicted"/>
<keyword evidence="2" id="KW-0805">Transcription regulation</keyword>
<keyword evidence="7" id="KW-1185">Reference proteome</keyword>